<name>A0A8T0Q005_PANVG</name>
<gene>
    <name evidence="2" type="ORF">PVAP13_8KG278502</name>
</gene>
<feature type="region of interest" description="Disordered" evidence="1">
    <location>
        <begin position="60"/>
        <end position="128"/>
    </location>
</feature>
<protein>
    <submittedName>
        <fullName evidence="2">Uncharacterized protein</fullName>
    </submittedName>
</protein>
<feature type="compositionally biased region" description="Polar residues" evidence="1">
    <location>
        <begin position="109"/>
        <end position="125"/>
    </location>
</feature>
<organism evidence="2 3">
    <name type="scientific">Panicum virgatum</name>
    <name type="common">Blackwell switchgrass</name>
    <dbReference type="NCBI Taxonomy" id="38727"/>
    <lineage>
        <taxon>Eukaryota</taxon>
        <taxon>Viridiplantae</taxon>
        <taxon>Streptophyta</taxon>
        <taxon>Embryophyta</taxon>
        <taxon>Tracheophyta</taxon>
        <taxon>Spermatophyta</taxon>
        <taxon>Magnoliopsida</taxon>
        <taxon>Liliopsida</taxon>
        <taxon>Poales</taxon>
        <taxon>Poaceae</taxon>
        <taxon>PACMAD clade</taxon>
        <taxon>Panicoideae</taxon>
        <taxon>Panicodae</taxon>
        <taxon>Paniceae</taxon>
        <taxon>Panicinae</taxon>
        <taxon>Panicum</taxon>
        <taxon>Panicum sect. Hiantes</taxon>
    </lineage>
</organism>
<proteinExistence type="predicted"/>
<accession>A0A8T0Q005</accession>
<sequence>MASDRRGKKLCRAQKSAARTKNDPEPRVPKRRWPLVGRLLIGGVGRLTVDTQVAAAGWEPVGGAWAPGSERSPALPVSGRSSAGGGAPPGQPPLSRGCELRRSKPPPNSASSFGASHRSPATISSLRGHLPAVAAQSGGCVANLRPRRAASAPQGALGGDRGEAEVGEGGGEEGGRER</sequence>
<feature type="region of interest" description="Disordered" evidence="1">
    <location>
        <begin position="145"/>
        <end position="178"/>
    </location>
</feature>
<dbReference type="EMBL" id="CM029051">
    <property type="protein sequence ID" value="KAG2563634.1"/>
    <property type="molecule type" value="Genomic_DNA"/>
</dbReference>
<feature type="compositionally biased region" description="Basic residues" evidence="1">
    <location>
        <begin position="1"/>
        <end position="12"/>
    </location>
</feature>
<dbReference type="AlphaFoldDB" id="A0A8T0Q005"/>
<evidence type="ECO:0000313" key="2">
    <source>
        <dbReference type="EMBL" id="KAG2563634.1"/>
    </source>
</evidence>
<evidence type="ECO:0000313" key="3">
    <source>
        <dbReference type="Proteomes" id="UP000823388"/>
    </source>
</evidence>
<comment type="caution">
    <text evidence="2">The sequence shown here is derived from an EMBL/GenBank/DDBJ whole genome shotgun (WGS) entry which is preliminary data.</text>
</comment>
<reference evidence="2" key="1">
    <citation type="submission" date="2020-05" db="EMBL/GenBank/DDBJ databases">
        <title>WGS assembly of Panicum virgatum.</title>
        <authorList>
            <person name="Lovell J.T."/>
            <person name="Jenkins J."/>
            <person name="Shu S."/>
            <person name="Juenger T.E."/>
            <person name="Schmutz J."/>
        </authorList>
    </citation>
    <scope>NUCLEOTIDE SEQUENCE</scope>
    <source>
        <strain evidence="2">AP13</strain>
    </source>
</reference>
<feature type="region of interest" description="Disordered" evidence="1">
    <location>
        <begin position="1"/>
        <end position="34"/>
    </location>
</feature>
<evidence type="ECO:0000256" key="1">
    <source>
        <dbReference type="SAM" id="MobiDB-lite"/>
    </source>
</evidence>
<dbReference type="Proteomes" id="UP000823388">
    <property type="component" value="Chromosome 8K"/>
</dbReference>
<keyword evidence="3" id="KW-1185">Reference proteome</keyword>